<organism evidence="1 2">
    <name type="scientific">Phaeosphaeria nodorum (strain SN15 / ATCC MYA-4574 / FGSC 10173)</name>
    <name type="common">Glume blotch fungus</name>
    <name type="synonym">Parastagonospora nodorum</name>
    <dbReference type="NCBI Taxonomy" id="321614"/>
    <lineage>
        <taxon>Eukaryota</taxon>
        <taxon>Fungi</taxon>
        <taxon>Dikarya</taxon>
        <taxon>Ascomycota</taxon>
        <taxon>Pezizomycotina</taxon>
        <taxon>Dothideomycetes</taxon>
        <taxon>Pleosporomycetidae</taxon>
        <taxon>Pleosporales</taxon>
        <taxon>Pleosporineae</taxon>
        <taxon>Phaeosphaeriaceae</taxon>
        <taxon>Parastagonospora</taxon>
    </lineage>
</organism>
<dbReference type="GeneID" id="5969086"/>
<evidence type="ECO:0000313" key="1">
    <source>
        <dbReference type="EMBL" id="EAT91254.1"/>
    </source>
</evidence>
<sequence length="78" mass="8360">MKSSFPPEVIYLEVDGRGTLVFKDTPEGAVPVIRIARGLEPDACVAGAENASTNSTMAASFKHACIYKQLSISWDDGK</sequence>
<reference evidence="2" key="1">
    <citation type="journal article" date="2007" name="Plant Cell">
        <title>Dothideomycete-plant interactions illuminated by genome sequencing and EST analysis of the wheat pathogen Stagonospora nodorum.</title>
        <authorList>
            <person name="Hane J.K."/>
            <person name="Lowe R.G."/>
            <person name="Solomon P.S."/>
            <person name="Tan K.C."/>
            <person name="Schoch C.L."/>
            <person name="Spatafora J.W."/>
            <person name="Crous P.W."/>
            <person name="Kodira C."/>
            <person name="Birren B.W."/>
            <person name="Galagan J.E."/>
            <person name="Torriani S.F."/>
            <person name="McDonald B.A."/>
            <person name="Oliver R.P."/>
        </authorList>
    </citation>
    <scope>NUCLEOTIDE SEQUENCE [LARGE SCALE GENOMIC DNA]</scope>
    <source>
        <strain evidence="2">SN15 / ATCC MYA-4574 / FGSC 10173</strain>
    </source>
</reference>
<dbReference type="KEGG" id="pno:SNOG_01605"/>
<protein>
    <submittedName>
        <fullName evidence="1">Uncharacterized protein</fullName>
    </submittedName>
</protein>
<name>Q0V309_PHANO</name>
<dbReference type="InParanoid" id="Q0V309"/>
<dbReference type="AlphaFoldDB" id="Q0V309"/>
<dbReference type="RefSeq" id="XP_001792241.1">
    <property type="nucleotide sequence ID" value="XM_001792189.1"/>
</dbReference>
<gene>
    <name evidence="1" type="ORF">SNOG_01605</name>
</gene>
<dbReference type="Proteomes" id="UP000001055">
    <property type="component" value="Unassembled WGS sequence"/>
</dbReference>
<dbReference type="EMBL" id="CH445326">
    <property type="protein sequence ID" value="EAT91254.1"/>
    <property type="molecule type" value="Genomic_DNA"/>
</dbReference>
<evidence type="ECO:0000313" key="2">
    <source>
        <dbReference type="Proteomes" id="UP000001055"/>
    </source>
</evidence>
<proteinExistence type="predicted"/>
<accession>Q0V309</accession>